<evidence type="ECO:0000256" key="6">
    <source>
        <dbReference type="RuleBase" id="RU000320"/>
    </source>
</evidence>
<dbReference type="GO" id="GO:0005886">
    <property type="term" value="C:plasma membrane"/>
    <property type="evidence" value="ECO:0007669"/>
    <property type="project" value="UniProtKB-SubCell"/>
</dbReference>
<keyword evidence="5" id="KW-1003">Cell membrane</keyword>
<dbReference type="PANTHER" id="PTHR22773">
    <property type="entry name" value="NADH DEHYDROGENASE"/>
    <property type="match status" value="1"/>
</dbReference>
<dbReference type="GO" id="GO:0008137">
    <property type="term" value="F:NADH dehydrogenase (ubiquinone) activity"/>
    <property type="evidence" value="ECO:0007669"/>
    <property type="project" value="InterPro"/>
</dbReference>
<comment type="subunit">
    <text evidence="5">NDH-1 is composed of 14 different subunits. Subunits NuoA, H, J, K, L, M, N constitute the membrane sector of the complex.</text>
</comment>
<dbReference type="InterPro" id="IPR010096">
    <property type="entry name" value="NADH-Q_OxRdtase_suN/2"/>
</dbReference>
<comment type="similarity">
    <text evidence="5">Belongs to the complex I subunit 2 family.</text>
</comment>
<keyword evidence="2 5" id="KW-0812">Transmembrane</keyword>
<comment type="function">
    <text evidence="5">NDH-1 shuttles electrons from NADH, via FMN and iron-sulfur (Fe-S) centers, to quinones in the respiratory chain. The immediate electron acceptor for the enzyme in this species is believed to be a menaquinone. Couples the redox reaction to proton translocation (for every two electrons transferred, four hydrogen ions are translocated across the cytoplasmic membrane), and thus conserves the redox energy in a proton gradient.</text>
</comment>
<dbReference type="OrthoDB" id="9811718at2"/>
<feature type="transmembrane region" description="Helical" evidence="5">
    <location>
        <begin position="60"/>
        <end position="78"/>
    </location>
</feature>
<dbReference type="AlphaFoldDB" id="A0A1M5PB85"/>
<proteinExistence type="inferred from homology"/>
<evidence type="ECO:0000256" key="1">
    <source>
        <dbReference type="ARBA" id="ARBA00004127"/>
    </source>
</evidence>
<keyword evidence="5" id="KW-0813">Transport</keyword>
<dbReference type="GO" id="GO:0048038">
    <property type="term" value="F:quinone binding"/>
    <property type="evidence" value="ECO:0007669"/>
    <property type="project" value="UniProtKB-KW"/>
</dbReference>
<sequence>MNIIITITVTALVVLYAGLFKAKKALLPLTLIGLLTSLAFVVTSWNTNQTYYGMMQMDNFALAFAGITILGTLFIFLLTQNYFAEHSENIAEYFTLILFSLAGIVIMVSYKNMSMLFIGVEIMSVALYILAGIRKNNFASNEASLKYFLMGAFSTGFLLFGITLIYGATGSFDLGVINQYLVTNYKSISPLFYPGVILLMVGLCFKIGAAPFHFWTPDVYEGAPTLITAFMSTVVKTAGFAAFLRLFADTFAPLHDFWLPPLMVIVCLTLFIGNVTALFQKNFKRMLAYSSISHAGYLLFSLIALTANSANNVLVYAAAYTFASIIAFGVLILVKQKTGNDNFESFNGLGKRNPFAAFVLTVAMLSLAGIPLTAGFMGKYLMFLNVMHDYQFYLVAFAILNALVGFYYYFKVIVAMYFKDGAEVELETPVQYKVVLVLSLIITVFLGVYPSVILNLI</sequence>
<dbReference type="Proteomes" id="UP000184287">
    <property type="component" value="Unassembled WGS sequence"/>
</dbReference>
<feature type="transmembrane region" description="Helical" evidence="5">
    <location>
        <begin position="430"/>
        <end position="449"/>
    </location>
</feature>
<reference evidence="9" key="1">
    <citation type="submission" date="2016-11" db="EMBL/GenBank/DDBJ databases">
        <authorList>
            <person name="Varghese N."/>
            <person name="Submissions S."/>
        </authorList>
    </citation>
    <scope>NUCLEOTIDE SEQUENCE [LARGE SCALE GENOMIC DNA]</scope>
    <source>
        <strain evidence="9">DSM 16990</strain>
    </source>
</reference>
<protein>
    <recommendedName>
        <fullName evidence="5">NADH-quinone oxidoreductase subunit N</fullName>
        <ecNumber evidence="5">7.1.1.-</ecNumber>
    </recommendedName>
    <alternativeName>
        <fullName evidence="5">NADH dehydrogenase I subunit N</fullName>
    </alternativeName>
    <alternativeName>
        <fullName evidence="5">NDH-1 subunit N</fullName>
    </alternativeName>
</protein>
<accession>A0A1M5PB85</accession>
<feature type="transmembrane region" description="Helical" evidence="5">
    <location>
        <begin position="286"/>
        <end position="307"/>
    </location>
</feature>
<keyword evidence="9" id="KW-1185">Reference proteome</keyword>
<dbReference type="STRING" id="288992.SAMN04488522_10986"/>
<dbReference type="EMBL" id="FQUQ01000009">
    <property type="protein sequence ID" value="SHG99048.1"/>
    <property type="molecule type" value="Genomic_DNA"/>
</dbReference>
<comment type="subcellular location">
    <subcellularLocation>
        <location evidence="5">Cell membrane</location>
        <topology evidence="5">Multi-pass membrane protein</topology>
    </subcellularLocation>
    <subcellularLocation>
        <location evidence="1">Endomembrane system</location>
        <topology evidence="1">Multi-pass membrane protein</topology>
    </subcellularLocation>
    <subcellularLocation>
        <location evidence="6">Membrane</location>
        <topology evidence="6">Multi-pass membrane protein</topology>
    </subcellularLocation>
</comment>
<dbReference type="GO" id="GO:0012505">
    <property type="term" value="C:endomembrane system"/>
    <property type="evidence" value="ECO:0007669"/>
    <property type="project" value="UniProtKB-SubCell"/>
</dbReference>
<dbReference type="NCBIfam" id="TIGR01770">
    <property type="entry name" value="NDH_I_N"/>
    <property type="match status" value="1"/>
</dbReference>
<dbReference type="GO" id="GO:0050136">
    <property type="term" value="F:NADH dehydrogenase (quinone) (non-electrogenic) activity"/>
    <property type="evidence" value="ECO:0007669"/>
    <property type="project" value="UniProtKB-UniRule"/>
</dbReference>
<evidence type="ECO:0000256" key="4">
    <source>
        <dbReference type="ARBA" id="ARBA00023136"/>
    </source>
</evidence>
<gene>
    <name evidence="5" type="primary">nuoN</name>
    <name evidence="8" type="ORF">SAMN04488522_10986</name>
</gene>
<dbReference type="InterPro" id="IPR001750">
    <property type="entry name" value="ND/Mrp_TM"/>
</dbReference>
<feature type="transmembrane region" description="Helical" evidence="5">
    <location>
        <begin position="191"/>
        <end position="214"/>
    </location>
</feature>
<evidence type="ECO:0000259" key="7">
    <source>
        <dbReference type="Pfam" id="PF00361"/>
    </source>
</evidence>
<keyword evidence="5" id="KW-1278">Translocase</keyword>
<evidence type="ECO:0000256" key="3">
    <source>
        <dbReference type="ARBA" id="ARBA00022989"/>
    </source>
</evidence>
<keyword evidence="5" id="KW-0874">Quinone</keyword>
<feature type="transmembrane region" description="Helical" evidence="5">
    <location>
        <begin position="355"/>
        <end position="378"/>
    </location>
</feature>
<organism evidence="8 9">
    <name type="scientific">Pedobacter caeni</name>
    <dbReference type="NCBI Taxonomy" id="288992"/>
    <lineage>
        <taxon>Bacteria</taxon>
        <taxon>Pseudomonadati</taxon>
        <taxon>Bacteroidota</taxon>
        <taxon>Sphingobacteriia</taxon>
        <taxon>Sphingobacteriales</taxon>
        <taxon>Sphingobacteriaceae</taxon>
        <taxon>Pedobacter</taxon>
    </lineage>
</organism>
<dbReference type="EC" id="7.1.1.-" evidence="5"/>
<dbReference type="HAMAP" id="MF_00445">
    <property type="entry name" value="NDH1_NuoN_1"/>
    <property type="match status" value="1"/>
</dbReference>
<comment type="catalytic activity">
    <reaction evidence="5">
        <text>a quinone + NADH + 5 H(+)(in) = a quinol + NAD(+) + 4 H(+)(out)</text>
        <dbReference type="Rhea" id="RHEA:57888"/>
        <dbReference type="ChEBI" id="CHEBI:15378"/>
        <dbReference type="ChEBI" id="CHEBI:24646"/>
        <dbReference type="ChEBI" id="CHEBI:57540"/>
        <dbReference type="ChEBI" id="CHEBI:57945"/>
        <dbReference type="ChEBI" id="CHEBI:132124"/>
    </reaction>
</comment>
<feature type="transmembrane region" description="Helical" evidence="5">
    <location>
        <begin position="313"/>
        <end position="334"/>
    </location>
</feature>
<feature type="transmembrane region" description="Helical" evidence="5">
    <location>
        <begin position="116"/>
        <end position="133"/>
    </location>
</feature>
<feature type="transmembrane region" description="Helical" evidence="5">
    <location>
        <begin position="90"/>
        <end position="110"/>
    </location>
</feature>
<feature type="transmembrane region" description="Helical" evidence="5">
    <location>
        <begin position="145"/>
        <end position="166"/>
    </location>
</feature>
<evidence type="ECO:0000256" key="5">
    <source>
        <dbReference type="HAMAP-Rule" id="MF_00445"/>
    </source>
</evidence>
<feature type="transmembrane region" description="Helical" evidence="5">
    <location>
        <begin position="258"/>
        <end position="279"/>
    </location>
</feature>
<evidence type="ECO:0000256" key="2">
    <source>
        <dbReference type="ARBA" id="ARBA00022692"/>
    </source>
</evidence>
<feature type="transmembrane region" description="Helical" evidence="5">
    <location>
        <begin position="390"/>
        <end position="410"/>
    </location>
</feature>
<evidence type="ECO:0000313" key="9">
    <source>
        <dbReference type="Proteomes" id="UP000184287"/>
    </source>
</evidence>
<dbReference type="RefSeq" id="WP_073238669.1">
    <property type="nucleotide sequence ID" value="NZ_FQUQ01000009.1"/>
</dbReference>
<name>A0A1M5PB85_9SPHI</name>
<feature type="domain" description="NADH:quinone oxidoreductase/Mrp antiporter transmembrane" evidence="7">
    <location>
        <begin position="112"/>
        <end position="401"/>
    </location>
</feature>
<keyword evidence="3 5" id="KW-1133">Transmembrane helix</keyword>
<feature type="transmembrane region" description="Helical" evidence="5">
    <location>
        <begin position="25"/>
        <end position="45"/>
    </location>
</feature>
<keyword evidence="5" id="KW-0520">NAD</keyword>
<keyword evidence="4 5" id="KW-0472">Membrane</keyword>
<evidence type="ECO:0000313" key="8">
    <source>
        <dbReference type="EMBL" id="SHG99048.1"/>
    </source>
</evidence>
<dbReference type="Pfam" id="PF00361">
    <property type="entry name" value="Proton_antipo_M"/>
    <property type="match status" value="1"/>
</dbReference>
<dbReference type="GO" id="GO:0042773">
    <property type="term" value="P:ATP synthesis coupled electron transport"/>
    <property type="evidence" value="ECO:0007669"/>
    <property type="project" value="InterPro"/>
</dbReference>